<dbReference type="Proteomes" id="UP000183994">
    <property type="component" value="Unassembled WGS sequence"/>
</dbReference>
<proteinExistence type="inferred from homology"/>
<sequence length="382" mass="43854">MRVLILGGDGYLGWPTAMQLSALGHEVAVVDNYLRRNICREMDVRPLFEVPSLDERAAIWKEKSGRDVKVFIGDLMDWSFTAEVFEKIKPETVIHYAEQPSAPYSMASRRAATLTLKNNLEATANTIFAVREFARDAHIVKIGTMGEYGTPNIDIEEGWIDIEHKGRSQKFLYPRQASSLYHTTKIMDTDMLWFYVRMWGLRVTDLMQGPVYGLITDESQDDERLFPFFNYDELFGTVLNRFIVQAVVGYPLTVYGSGGQTRGYLNIKDTLNCVRLSLENPPERPDLRIFNQFTETFSVNELAEKVQRVGKSLGLDVEVKSVPNPRKEAEEHYYNPSHTGLLDLGLEPNFLTDDVMAQMMEVVMKHKHNIYRDSIFRGVKWD</sequence>
<dbReference type="EMBL" id="FQZU01000023">
    <property type="protein sequence ID" value="SHK37625.1"/>
    <property type="molecule type" value="Genomic_DNA"/>
</dbReference>
<feature type="domain" description="NAD-dependent epimerase/dehydratase" evidence="2">
    <location>
        <begin position="3"/>
        <end position="291"/>
    </location>
</feature>
<dbReference type="InterPro" id="IPR001509">
    <property type="entry name" value="Epimerase_deHydtase"/>
</dbReference>
<protein>
    <submittedName>
        <fullName evidence="3">UDP-sulfoquinovose synthase</fullName>
    </submittedName>
</protein>
<dbReference type="InterPro" id="IPR036291">
    <property type="entry name" value="NAD(P)-bd_dom_sf"/>
</dbReference>
<gene>
    <name evidence="3" type="ORF">SAMN02745216_03345</name>
</gene>
<evidence type="ECO:0000256" key="1">
    <source>
        <dbReference type="ARBA" id="ARBA00007637"/>
    </source>
</evidence>
<dbReference type="Gene3D" id="3.40.50.720">
    <property type="entry name" value="NAD(P)-binding Rossmann-like Domain"/>
    <property type="match status" value="1"/>
</dbReference>
<comment type="similarity">
    <text evidence="1">Belongs to the NAD(P)-dependent epimerase/dehydratase family.</text>
</comment>
<dbReference type="RefSeq" id="WP_073477405.1">
    <property type="nucleotide sequence ID" value="NZ_FQZU01000023.1"/>
</dbReference>
<dbReference type="Pfam" id="PF01370">
    <property type="entry name" value="Epimerase"/>
    <property type="match status" value="1"/>
</dbReference>
<accession>A0A1M6RYN9</accession>
<evidence type="ECO:0000313" key="4">
    <source>
        <dbReference type="Proteomes" id="UP000183994"/>
    </source>
</evidence>
<reference evidence="4" key="1">
    <citation type="submission" date="2016-11" db="EMBL/GenBank/DDBJ databases">
        <authorList>
            <person name="Varghese N."/>
            <person name="Submissions S."/>
        </authorList>
    </citation>
    <scope>NUCLEOTIDE SEQUENCE [LARGE SCALE GENOMIC DNA]</scope>
    <source>
        <strain evidence="4">DSM 16219</strain>
    </source>
</reference>
<dbReference type="STRING" id="1121393.SAMN02745216_03345"/>
<dbReference type="PANTHER" id="PTHR43000">
    <property type="entry name" value="DTDP-D-GLUCOSE 4,6-DEHYDRATASE-RELATED"/>
    <property type="match status" value="1"/>
</dbReference>
<dbReference type="SUPFAM" id="SSF51735">
    <property type="entry name" value="NAD(P)-binding Rossmann-fold domains"/>
    <property type="match status" value="1"/>
</dbReference>
<dbReference type="Gene3D" id="3.90.25.10">
    <property type="entry name" value="UDP-galactose 4-epimerase, domain 1"/>
    <property type="match status" value="1"/>
</dbReference>
<evidence type="ECO:0000259" key="2">
    <source>
        <dbReference type="Pfam" id="PF01370"/>
    </source>
</evidence>
<dbReference type="OrthoDB" id="9771073at2"/>
<evidence type="ECO:0000313" key="3">
    <source>
        <dbReference type="EMBL" id="SHK37625.1"/>
    </source>
</evidence>
<dbReference type="AlphaFoldDB" id="A0A1M6RYN9"/>
<name>A0A1M6RYN9_9BACT</name>
<keyword evidence="4" id="KW-1185">Reference proteome</keyword>
<organism evidence="3 4">
    <name type="scientific">Desulfatibacillum alkenivorans DSM 16219</name>
    <dbReference type="NCBI Taxonomy" id="1121393"/>
    <lineage>
        <taxon>Bacteria</taxon>
        <taxon>Pseudomonadati</taxon>
        <taxon>Thermodesulfobacteriota</taxon>
        <taxon>Desulfobacteria</taxon>
        <taxon>Desulfobacterales</taxon>
        <taxon>Desulfatibacillaceae</taxon>
        <taxon>Desulfatibacillum</taxon>
    </lineage>
</organism>